<reference evidence="4 5" key="1">
    <citation type="journal article" date="2017" name="BMC Genomics">
        <title>Genomic analysis of methanogenic archaea reveals a shift towards energy conservation.</title>
        <authorList>
            <person name="Gilmore S.P."/>
            <person name="Henske J.K."/>
            <person name="Sexton J.A."/>
            <person name="Solomon K.V."/>
            <person name="Seppala S."/>
            <person name="Yoo J.I."/>
            <person name="Huyett L.M."/>
            <person name="Pressman A."/>
            <person name="Cogan J.Z."/>
            <person name="Kivenson V."/>
            <person name="Peng X."/>
            <person name="Tan Y."/>
            <person name="Valentine D.L."/>
            <person name="O'Malley M.A."/>
        </authorList>
    </citation>
    <scope>NUCLEOTIDE SEQUENCE [LARGE SCALE GENOMIC DNA]</scope>
    <source>
        <strain evidence="4 5">M.o.H.</strain>
    </source>
</reference>
<dbReference type="RefSeq" id="WP_069584925.1">
    <property type="nucleotide sequence ID" value="NZ_LMVM01000012.1"/>
</dbReference>
<feature type="domain" description="CBS" evidence="3">
    <location>
        <begin position="230"/>
        <end position="280"/>
    </location>
</feature>
<evidence type="ECO:0000259" key="3">
    <source>
        <dbReference type="PROSITE" id="PS51371"/>
    </source>
</evidence>
<protein>
    <submittedName>
        <fullName evidence="4">Inosine-5-monophosphate dehydrogenase</fullName>
    </submittedName>
</protein>
<dbReference type="Pfam" id="PF00571">
    <property type="entry name" value="CBS"/>
    <property type="match status" value="4"/>
</dbReference>
<name>A0A2A2H738_METBR</name>
<keyword evidence="1 2" id="KW-0129">CBS domain</keyword>
<proteinExistence type="predicted"/>
<dbReference type="InterPro" id="IPR051257">
    <property type="entry name" value="Diverse_CBS-Domain"/>
</dbReference>
<dbReference type="Proteomes" id="UP000217784">
    <property type="component" value="Unassembled WGS sequence"/>
</dbReference>
<dbReference type="Gene3D" id="3.10.580.10">
    <property type="entry name" value="CBS-domain"/>
    <property type="match status" value="2"/>
</dbReference>
<dbReference type="EMBL" id="LMVM01000012">
    <property type="protein sequence ID" value="PAV05126.1"/>
    <property type="molecule type" value="Genomic_DNA"/>
</dbReference>
<dbReference type="PANTHER" id="PTHR43080">
    <property type="entry name" value="CBS DOMAIN-CONTAINING PROTEIN CBSX3, MITOCHONDRIAL"/>
    <property type="match status" value="1"/>
</dbReference>
<dbReference type="SMART" id="SM00116">
    <property type="entry name" value="CBS"/>
    <property type="match status" value="4"/>
</dbReference>
<organism evidence="4 5">
    <name type="scientific">Methanobacterium bryantii</name>
    <dbReference type="NCBI Taxonomy" id="2161"/>
    <lineage>
        <taxon>Archaea</taxon>
        <taxon>Methanobacteriati</taxon>
        <taxon>Methanobacteriota</taxon>
        <taxon>Methanomada group</taxon>
        <taxon>Methanobacteria</taxon>
        <taxon>Methanobacteriales</taxon>
        <taxon>Methanobacteriaceae</taxon>
        <taxon>Methanobacterium</taxon>
    </lineage>
</organism>
<keyword evidence="5" id="KW-1185">Reference proteome</keyword>
<comment type="caution">
    <text evidence="4">The sequence shown here is derived from an EMBL/GenBank/DDBJ whole genome shotgun (WGS) entry which is preliminary data.</text>
</comment>
<evidence type="ECO:0000313" key="5">
    <source>
        <dbReference type="Proteomes" id="UP000217784"/>
    </source>
</evidence>
<dbReference type="SUPFAM" id="SSF54631">
    <property type="entry name" value="CBS-domain pair"/>
    <property type="match status" value="2"/>
</dbReference>
<dbReference type="PANTHER" id="PTHR43080:SF29">
    <property type="entry name" value="OS02G0818000 PROTEIN"/>
    <property type="match status" value="1"/>
</dbReference>
<feature type="domain" description="CBS" evidence="3">
    <location>
        <begin position="7"/>
        <end position="63"/>
    </location>
</feature>
<dbReference type="AlphaFoldDB" id="A0A2A2H738"/>
<gene>
    <name evidence="4" type="ORF">ASJ80_12625</name>
</gene>
<dbReference type="PROSITE" id="PS51371">
    <property type="entry name" value="CBS"/>
    <property type="match status" value="4"/>
</dbReference>
<feature type="domain" description="CBS" evidence="3">
    <location>
        <begin position="78"/>
        <end position="134"/>
    </location>
</feature>
<sequence>MLVKDVMNDEVFLIQETEQVAHARKIMLKHGVSRVIVTDRDANPIGIVTEKDLTRKLRGNGPTWKRRPIDTISIRRVMSNGLITIDADSDLKEAVETMLRDKISSVPVVDDEGLAGIITKTDLMKFYASKFNSRWKVSDLMTENVVTVNQNHTITHVISVMNENNIDGLVVMFDNEIAGIITPANISFAEVNDPDTGVSVERVYFVRQGVEGEEKRKARDLSMLTAEDIMTEDVVKISKDIDAAEAAQLMCNNYISHLPVVEDDSLVGIITKTDIIKGIQ</sequence>
<evidence type="ECO:0000256" key="2">
    <source>
        <dbReference type="PROSITE-ProRule" id="PRU00703"/>
    </source>
</evidence>
<evidence type="ECO:0000313" key="4">
    <source>
        <dbReference type="EMBL" id="PAV05126.1"/>
    </source>
</evidence>
<dbReference type="InterPro" id="IPR046342">
    <property type="entry name" value="CBS_dom_sf"/>
</dbReference>
<feature type="domain" description="CBS" evidence="3">
    <location>
        <begin position="141"/>
        <end position="196"/>
    </location>
</feature>
<dbReference type="InterPro" id="IPR000644">
    <property type="entry name" value="CBS_dom"/>
</dbReference>
<accession>A0A2A2H738</accession>
<evidence type="ECO:0000256" key="1">
    <source>
        <dbReference type="ARBA" id="ARBA00023122"/>
    </source>
</evidence>
<dbReference type="OrthoDB" id="8919at2157"/>